<evidence type="ECO:0008006" key="4">
    <source>
        <dbReference type="Google" id="ProtNLM"/>
    </source>
</evidence>
<dbReference type="PROSITE" id="PS51257">
    <property type="entry name" value="PROKAR_LIPOPROTEIN"/>
    <property type="match status" value="1"/>
</dbReference>
<feature type="chain" id="PRO_5013098566" description="Fumarate hydratase" evidence="1">
    <location>
        <begin position="29"/>
        <end position="173"/>
    </location>
</feature>
<sequence>MQKPFRLSLFTVRLLAFILLLSAFSCHFNPDMQTPGQAYLQGEWQQDSIAGQKQLLNYSLYHLKFSCDSFVMTIHSYSKVNSGGDSCTSKGQWIEYCKGTYIQKHDTLHMKGLFCNADLTIKDEKSCFRYGDYDEYFKIRKKADSLIQFAGATNVIPINAHLIKRTSCVPKPL</sequence>
<evidence type="ECO:0000313" key="3">
    <source>
        <dbReference type="Proteomes" id="UP000215002"/>
    </source>
</evidence>
<protein>
    <recommendedName>
        <fullName evidence="4">Fumarate hydratase</fullName>
    </recommendedName>
</protein>
<dbReference type="KEGG" id="muc:MuYL_4743"/>
<dbReference type="EMBL" id="CP022743">
    <property type="protein sequence ID" value="ASU36626.1"/>
    <property type="molecule type" value="Genomic_DNA"/>
</dbReference>
<keyword evidence="1" id="KW-0732">Signal</keyword>
<name>A0A223P3H2_9SPHI</name>
<dbReference type="OrthoDB" id="793718at2"/>
<keyword evidence="3" id="KW-1185">Reference proteome</keyword>
<dbReference type="AlphaFoldDB" id="A0A223P3H2"/>
<proteinExistence type="predicted"/>
<dbReference type="Proteomes" id="UP000215002">
    <property type="component" value="Chromosome"/>
</dbReference>
<evidence type="ECO:0000313" key="2">
    <source>
        <dbReference type="EMBL" id="ASU36626.1"/>
    </source>
</evidence>
<accession>A0A223P3H2</accession>
<evidence type="ECO:0000256" key="1">
    <source>
        <dbReference type="SAM" id="SignalP"/>
    </source>
</evidence>
<gene>
    <name evidence="2" type="ORF">MuYL_4743</name>
</gene>
<organism evidence="2 3">
    <name type="scientific">Mucilaginibacter xinganensis</name>
    <dbReference type="NCBI Taxonomy" id="1234841"/>
    <lineage>
        <taxon>Bacteria</taxon>
        <taxon>Pseudomonadati</taxon>
        <taxon>Bacteroidota</taxon>
        <taxon>Sphingobacteriia</taxon>
        <taxon>Sphingobacteriales</taxon>
        <taxon>Sphingobacteriaceae</taxon>
        <taxon>Mucilaginibacter</taxon>
    </lineage>
</organism>
<feature type="signal peptide" evidence="1">
    <location>
        <begin position="1"/>
        <end position="28"/>
    </location>
</feature>
<reference evidence="2 3" key="1">
    <citation type="submission" date="2017-08" db="EMBL/GenBank/DDBJ databases">
        <title>Complete genome sequence of Mucilaginibacter sp. strain BJC16-A31.</title>
        <authorList>
            <consortium name="Henan University of Science and Technology"/>
            <person name="You X."/>
        </authorList>
    </citation>
    <scope>NUCLEOTIDE SEQUENCE [LARGE SCALE GENOMIC DNA]</scope>
    <source>
        <strain evidence="2 3">BJC16-A31</strain>
    </source>
</reference>
<dbReference type="RefSeq" id="WP_094572621.1">
    <property type="nucleotide sequence ID" value="NZ_CP022743.1"/>
</dbReference>